<reference evidence="1" key="1">
    <citation type="submission" date="2020-10" db="EMBL/GenBank/DDBJ databases">
        <title>Sequencing the genomes of 1000 actinobacteria strains.</title>
        <authorList>
            <person name="Klenk H.-P."/>
        </authorList>
    </citation>
    <scope>NUCLEOTIDE SEQUENCE</scope>
    <source>
        <strain evidence="1">DSM 45354</strain>
    </source>
</reference>
<evidence type="ECO:0000313" key="1">
    <source>
        <dbReference type="EMBL" id="MBE1610553.1"/>
    </source>
</evidence>
<accession>A0A927N402</accession>
<sequence>MARSLRVAGRSEGRADRSVFFAGSAASVRRFATPDLVAYVHTRPGWFRVSPGTPVPGHALYRPDIQ</sequence>
<protein>
    <submittedName>
        <fullName evidence="1">Uncharacterized protein</fullName>
    </submittedName>
</protein>
<name>A0A927N402_9ACTN</name>
<dbReference type="Proteomes" id="UP000638648">
    <property type="component" value="Unassembled WGS sequence"/>
</dbReference>
<dbReference type="EMBL" id="JADBEM010000001">
    <property type="protein sequence ID" value="MBE1610553.1"/>
    <property type="molecule type" value="Genomic_DNA"/>
</dbReference>
<dbReference type="AlphaFoldDB" id="A0A927N402"/>
<gene>
    <name evidence="1" type="ORF">HEB94_007401</name>
</gene>
<organism evidence="1 2">
    <name type="scientific">Actinopolymorpha pittospori</name>
    <dbReference type="NCBI Taxonomy" id="648752"/>
    <lineage>
        <taxon>Bacteria</taxon>
        <taxon>Bacillati</taxon>
        <taxon>Actinomycetota</taxon>
        <taxon>Actinomycetes</taxon>
        <taxon>Propionibacteriales</taxon>
        <taxon>Actinopolymorphaceae</taxon>
        <taxon>Actinopolymorpha</taxon>
    </lineage>
</organism>
<keyword evidence="2" id="KW-1185">Reference proteome</keyword>
<evidence type="ECO:0000313" key="2">
    <source>
        <dbReference type="Proteomes" id="UP000638648"/>
    </source>
</evidence>
<proteinExistence type="predicted"/>
<dbReference type="RefSeq" id="WP_192753907.1">
    <property type="nucleotide sequence ID" value="NZ_BAABJL010000095.1"/>
</dbReference>
<comment type="caution">
    <text evidence="1">The sequence shown here is derived from an EMBL/GenBank/DDBJ whole genome shotgun (WGS) entry which is preliminary data.</text>
</comment>